<evidence type="ECO:0000256" key="3">
    <source>
        <dbReference type="ARBA" id="ARBA00022801"/>
    </source>
</evidence>
<evidence type="ECO:0000313" key="6">
    <source>
        <dbReference type="Proteomes" id="UP001500013"/>
    </source>
</evidence>
<keyword evidence="2" id="KW-0645">Protease</keyword>
<dbReference type="Gene3D" id="3.40.50.880">
    <property type="match status" value="1"/>
</dbReference>
<evidence type="ECO:0000256" key="2">
    <source>
        <dbReference type="ARBA" id="ARBA00022670"/>
    </source>
</evidence>
<evidence type="ECO:0000256" key="4">
    <source>
        <dbReference type="ARBA" id="ARBA00022825"/>
    </source>
</evidence>
<dbReference type="RefSeq" id="WP_344062395.1">
    <property type="nucleotide sequence ID" value="NZ_BAAAPU010000007.1"/>
</dbReference>
<name>A0ABN2S806_9MICO</name>
<keyword evidence="4" id="KW-0720">Serine protease</keyword>
<evidence type="ECO:0000313" key="5">
    <source>
        <dbReference type="EMBL" id="GAA1981700.1"/>
    </source>
</evidence>
<organism evidence="5 6">
    <name type="scientific">Terrabacter lapilli</name>
    <dbReference type="NCBI Taxonomy" id="436231"/>
    <lineage>
        <taxon>Bacteria</taxon>
        <taxon>Bacillati</taxon>
        <taxon>Actinomycetota</taxon>
        <taxon>Actinomycetes</taxon>
        <taxon>Micrococcales</taxon>
        <taxon>Intrasporangiaceae</taxon>
        <taxon>Terrabacter</taxon>
    </lineage>
</organism>
<keyword evidence="6" id="KW-1185">Reference proteome</keyword>
<sequence>MDLHLVGGGWDDAIAPTLYGDFVAAAARRAGATPRILLVVMGTDPDSLEYHEKYLHTLGLVGGHELVVERVAEGTPFDPAALEGVDGLFVGGGPTPEYHASLAGAYPRIRALVGAGMPYAGFSAGAAIAGSHAVIGGWRIDGAPVCPEDSNEDLDPVTVVEGLGLVEGAVDVHAAQWGNVSRALAVVAAGLAPRAVAIDEGTRLGADGAVVGSGRVWHVTPDHSQPGGALVRPQGAAQ</sequence>
<dbReference type="InterPro" id="IPR005320">
    <property type="entry name" value="Peptidase_S51"/>
</dbReference>
<dbReference type="InterPro" id="IPR029062">
    <property type="entry name" value="Class_I_gatase-like"/>
</dbReference>
<comment type="similarity">
    <text evidence="1">Belongs to the peptidase S51 family.</text>
</comment>
<dbReference type="Pfam" id="PF03575">
    <property type="entry name" value="Peptidase_S51"/>
    <property type="match status" value="1"/>
</dbReference>
<reference evidence="5 6" key="1">
    <citation type="journal article" date="2019" name="Int. J. Syst. Evol. Microbiol.">
        <title>The Global Catalogue of Microorganisms (GCM) 10K type strain sequencing project: providing services to taxonomists for standard genome sequencing and annotation.</title>
        <authorList>
            <consortium name="The Broad Institute Genomics Platform"/>
            <consortium name="The Broad Institute Genome Sequencing Center for Infectious Disease"/>
            <person name="Wu L."/>
            <person name="Ma J."/>
        </authorList>
    </citation>
    <scope>NUCLEOTIDE SEQUENCE [LARGE SCALE GENOMIC DNA]</scope>
    <source>
        <strain evidence="5 6">JCM 15628</strain>
    </source>
</reference>
<dbReference type="Proteomes" id="UP001500013">
    <property type="component" value="Unassembled WGS sequence"/>
</dbReference>
<evidence type="ECO:0000256" key="1">
    <source>
        <dbReference type="ARBA" id="ARBA00006534"/>
    </source>
</evidence>
<dbReference type="SUPFAM" id="SSF52317">
    <property type="entry name" value="Class I glutamine amidotransferase-like"/>
    <property type="match status" value="1"/>
</dbReference>
<gene>
    <name evidence="5" type="ORF">GCM10009817_23700</name>
</gene>
<accession>A0ABN2S806</accession>
<keyword evidence="3" id="KW-0378">Hydrolase</keyword>
<proteinExistence type="inferred from homology"/>
<evidence type="ECO:0008006" key="7">
    <source>
        <dbReference type="Google" id="ProtNLM"/>
    </source>
</evidence>
<protein>
    <recommendedName>
        <fullName evidence="7">Cyanophycinase</fullName>
    </recommendedName>
</protein>
<dbReference type="EMBL" id="BAAAPU010000007">
    <property type="protein sequence ID" value="GAA1981700.1"/>
    <property type="molecule type" value="Genomic_DNA"/>
</dbReference>
<comment type="caution">
    <text evidence="5">The sequence shown here is derived from an EMBL/GenBank/DDBJ whole genome shotgun (WGS) entry which is preliminary data.</text>
</comment>